<protein>
    <recommendedName>
        <fullName evidence="3">Anti-sigma factor</fullName>
    </recommendedName>
</protein>
<dbReference type="RefSeq" id="WP_045831488.1">
    <property type="nucleotide sequence ID" value="NZ_JZRB01000109.1"/>
</dbReference>
<evidence type="ECO:0000313" key="1">
    <source>
        <dbReference type="EMBL" id="KJV24642.1"/>
    </source>
</evidence>
<dbReference type="AlphaFoldDB" id="A0A0F3K0Z7"/>
<organism evidence="1 2">
    <name type="scientific">Luteibacter yeojuensis</name>
    <dbReference type="NCBI Taxonomy" id="345309"/>
    <lineage>
        <taxon>Bacteria</taxon>
        <taxon>Pseudomonadati</taxon>
        <taxon>Pseudomonadota</taxon>
        <taxon>Gammaproteobacteria</taxon>
        <taxon>Lysobacterales</taxon>
        <taxon>Rhodanobacteraceae</taxon>
        <taxon>Luteibacter</taxon>
    </lineage>
</organism>
<proteinExistence type="predicted"/>
<gene>
    <name evidence="1" type="ORF">VI08_20420</name>
</gene>
<dbReference type="Proteomes" id="UP000033651">
    <property type="component" value="Unassembled WGS sequence"/>
</dbReference>
<comment type="caution">
    <text evidence="1">The sequence shown here is derived from an EMBL/GenBank/DDBJ whole genome shotgun (WGS) entry which is preliminary data.</text>
</comment>
<feature type="non-terminal residue" evidence="1">
    <location>
        <position position="89"/>
    </location>
</feature>
<dbReference type="EMBL" id="JZRB01000109">
    <property type="protein sequence ID" value="KJV24642.1"/>
    <property type="molecule type" value="Genomic_DNA"/>
</dbReference>
<dbReference type="InterPro" id="IPR041916">
    <property type="entry name" value="Anti_sigma_zinc_sf"/>
</dbReference>
<reference evidence="1 2" key="1">
    <citation type="submission" date="2015-03" db="EMBL/GenBank/DDBJ databases">
        <title>Draft genome sequence of Luteibacter yeojuensis strain SU11.</title>
        <authorList>
            <person name="Sulaiman J."/>
            <person name="Priya K."/>
            <person name="Chan K.-G."/>
        </authorList>
    </citation>
    <scope>NUCLEOTIDE SEQUENCE [LARGE SCALE GENOMIC DNA]</scope>
    <source>
        <strain evidence="1 2">SU11</strain>
    </source>
</reference>
<evidence type="ECO:0008006" key="3">
    <source>
        <dbReference type="Google" id="ProtNLM"/>
    </source>
</evidence>
<evidence type="ECO:0000313" key="2">
    <source>
        <dbReference type="Proteomes" id="UP000033651"/>
    </source>
</evidence>
<keyword evidence="2" id="KW-1185">Reference proteome</keyword>
<sequence>MTTTPPSEHDIHAYVDGHLDDTRRSHVERYLARDTHRADEVQGWRQDAQQLRALLAGDLAVAPELDPVLVRGRARDRRLRRVAMAAAIV</sequence>
<dbReference type="Gene3D" id="1.10.10.1320">
    <property type="entry name" value="Anti-sigma factor, zinc-finger domain"/>
    <property type="match status" value="1"/>
</dbReference>
<name>A0A0F3K0Z7_9GAMM</name>
<accession>A0A0F3K0Z7</accession>